<comment type="function">
    <text evidence="7">Hydrolyzes ribosome-free peptidyl-tRNAs (with 1 or more amino acids incorporated), which drop off the ribosome during protein synthesis, or as a result of ribosome stalling.</text>
</comment>
<keyword evidence="7" id="KW-0963">Cytoplasm</keyword>
<keyword evidence="3 7" id="KW-0378">Hydrolase</keyword>
<comment type="function">
    <text evidence="7">Catalyzes the release of premature peptidyl moieties from peptidyl-tRNA molecules trapped in stalled 50S ribosomal subunits, and thus maintains levels of free tRNAs and 50S ribosomes.</text>
</comment>
<dbReference type="GO" id="GO:0005737">
    <property type="term" value="C:cytoplasm"/>
    <property type="evidence" value="ECO:0007669"/>
    <property type="project" value="UniProtKB-SubCell"/>
</dbReference>
<feature type="binding site" evidence="7">
    <location>
        <position position="72"/>
    </location>
    <ligand>
        <name>tRNA</name>
        <dbReference type="ChEBI" id="CHEBI:17843"/>
    </ligand>
</feature>
<dbReference type="PROSITE" id="PS01196">
    <property type="entry name" value="PEPT_TRNA_HYDROL_2"/>
    <property type="match status" value="1"/>
</dbReference>
<evidence type="ECO:0000313" key="10">
    <source>
        <dbReference type="EMBL" id="NGY04380.1"/>
    </source>
</evidence>
<keyword evidence="4 7" id="KW-0694">RNA-binding</keyword>
<dbReference type="GO" id="GO:0072344">
    <property type="term" value="P:rescue of stalled ribosome"/>
    <property type="evidence" value="ECO:0007669"/>
    <property type="project" value="UniProtKB-UniRule"/>
</dbReference>
<dbReference type="GO" id="GO:0004045">
    <property type="term" value="F:peptidyl-tRNA hydrolase activity"/>
    <property type="evidence" value="ECO:0007669"/>
    <property type="project" value="UniProtKB-UniRule"/>
</dbReference>
<dbReference type="FunFam" id="3.40.50.1470:FF:000001">
    <property type="entry name" value="Peptidyl-tRNA hydrolase"/>
    <property type="match status" value="1"/>
</dbReference>
<protein>
    <recommendedName>
        <fullName evidence="6 7">Peptidyl-tRNA hydrolase</fullName>
        <shortName evidence="7">Pth</shortName>
        <ecNumber evidence="1 7">3.1.1.29</ecNumber>
    </recommendedName>
</protein>
<dbReference type="SUPFAM" id="SSF53178">
    <property type="entry name" value="Peptidyl-tRNA hydrolase-like"/>
    <property type="match status" value="1"/>
</dbReference>
<feature type="site" description="Discriminates between blocked and unblocked aminoacyl-tRNA" evidence="7">
    <location>
        <position position="14"/>
    </location>
</feature>
<dbReference type="InterPro" id="IPR001328">
    <property type="entry name" value="Pept_tRNA_hydro"/>
</dbReference>
<comment type="caution">
    <text evidence="10">The sequence shown here is derived from an EMBL/GenBank/DDBJ whole genome shotgun (WGS) entry which is preliminary data.</text>
</comment>
<feature type="binding site" evidence="7">
    <location>
        <position position="19"/>
    </location>
    <ligand>
        <name>tRNA</name>
        <dbReference type="ChEBI" id="CHEBI:17843"/>
    </ligand>
</feature>
<dbReference type="Proteomes" id="UP000472676">
    <property type="component" value="Unassembled WGS sequence"/>
</dbReference>
<reference evidence="10 11" key="1">
    <citation type="journal article" date="2014" name="Int. J. Syst. Evol. Microbiol.">
        <title>Solimonas terrae sp. nov., isolated from soil.</title>
        <authorList>
            <person name="Kim S.J."/>
            <person name="Moon J.Y."/>
            <person name="Weon H.Y."/>
            <person name="Ahn J.H."/>
            <person name="Chen W.M."/>
            <person name="Kwon S.W."/>
        </authorList>
    </citation>
    <scope>NUCLEOTIDE SEQUENCE [LARGE SCALE GENOMIC DNA]</scope>
    <source>
        <strain evidence="10 11">KIS83-12</strain>
    </source>
</reference>
<dbReference type="Gene3D" id="3.40.50.1470">
    <property type="entry name" value="Peptidyl-tRNA hydrolase"/>
    <property type="match status" value="1"/>
</dbReference>
<dbReference type="Pfam" id="PF01195">
    <property type="entry name" value="Pept_tRNA_hydro"/>
    <property type="match status" value="1"/>
</dbReference>
<dbReference type="InterPro" id="IPR036416">
    <property type="entry name" value="Pept_tRNA_hydro_sf"/>
</dbReference>
<evidence type="ECO:0000256" key="6">
    <source>
        <dbReference type="ARBA" id="ARBA00050038"/>
    </source>
</evidence>
<dbReference type="GO" id="GO:0000049">
    <property type="term" value="F:tRNA binding"/>
    <property type="evidence" value="ECO:0007669"/>
    <property type="project" value="UniProtKB-UniRule"/>
</dbReference>
<dbReference type="RefSeq" id="WP_166253654.1">
    <property type="nucleotide sequence ID" value="NZ_JAAMOW010000003.1"/>
</dbReference>
<comment type="subunit">
    <text evidence="7">Monomer.</text>
</comment>
<feature type="binding site" evidence="7">
    <location>
        <position position="70"/>
    </location>
    <ligand>
        <name>tRNA</name>
        <dbReference type="ChEBI" id="CHEBI:17843"/>
    </ligand>
</feature>
<comment type="subcellular location">
    <subcellularLocation>
        <location evidence="7">Cytoplasm</location>
    </subcellularLocation>
</comment>
<dbReference type="InterPro" id="IPR018171">
    <property type="entry name" value="Pept_tRNA_hydro_CS"/>
</dbReference>
<feature type="active site" description="Proton acceptor" evidence="7">
    <location>
        <position position="24"/>
    </location>
</feature>
<sequence>MPSSDLHAIVGLGNPGAEYARTRHNAGFWFVDGLAAGAGVSFRTESKFHGELARISLGGRDVLLLKPSTFMNRSGQAVQALSAFYKLAPASILIAHDELDLPAGTVRLKAGGGHGGHNGLRDIHKVLGADYLRLRIGIGHPGDKNLVLNYVLGRATKNDETAILDAFDDAGGAVETWLARGWERAVTQLHTKPVPPSGGALK</sequence>
<evidence type="ECO:0000256" key="2">
    <source>
        <dbReference type="ARBA" id="ARBA00022555"/>
    </source>
</evidence>
<dbReference type="PROSITE" id="PS01195">
    <property type="entry name" value="PEPT_TRNA_HYDROL_1"/>
    <property type="match status" value="1"/>
</dbReference>
<dbReference type="CDD" id="cd00462">
    <property type="entry name" value="PTH"/>
    <property type="match status" value="1"/>
</dbReference>
<evidence type="ECO:0000256" key="8">
    <source>
        <dbReference type="RuleBase" id="RU000673"/>
    </source>
</evidence>
<dbReference type="GO" id="GO:0006515">
    <property type="term" value="P:protein quality control for misfolded or incompletely synthesized proteins"/>
    <property type="evidence" value="ECO:0007669"/>
    <property type="project" value="UniProtKB-UniRule"/>
</dbReference>
<evidence type="ECO:0000256" key="1">
    <source>
        <dbReference type="ARBA" id="ARBA00013260"/>
    </source>
</evidence>
<evidence type="ECO:0000256" key="4">
    <source>
        <dbReference type="ARBA" id="ARBA00022884"/>
    </source>
</evidence>
<feature type="binding site" evidence="7">
    <location>
        <position position="118"/>
    </location>
    <ligand>
        <name>tRNA</name>
        <dbReference type="ChEBI" id="CHEBI:17843"/>
    </ligand>
</feature>
<evidence type="ECO:0000313" key="11">
    <source>
        <dbReference type="Proteomes" id="UP000472676"/>
    </source>
</evidence>
<gene>
    <name evidence="7 10" type="primary">pth</name>
    <name evidence="10" type="ORF">G7Y85_06370</name>
</gene>
<proteinExistence type="inferred from homology"/>
<dbReference type="NCBIfam" id="TIGR00447">
    <property type="entry name" value="pth"/>
    <property type="match status" value="1"/>
</dbReference>
<keyword evidence="11" id="KW-1185">Reference proteome</keyword>
<organism evidence="10 11">
    <name type="scientific">Solimonas terrae</name>
    <dbReference type="NCBI Taxonomy" id="1396819"/>
    <lineage>
        <taxon>Bacteria</taxon>
        <taxon>Pseudomonadati</taxon>
        <taxon>Pseudomonadota</taxon>
        <taxon>Gammaproteobacteria</taxon>
        <taxon>Nevskiales</taxon>
        <taxon>Nevskiaceae</taxon>
        <taxon>Solimonas</taxon>
    </lineage>
</organism>
<comment type="catalytic activity">
    <reaction evidence="7 8">
        <text>an N-acyl-L-alpha-aminoacyl-tRNA + H2O = an N-acyl-L-amino acid + a tRNA + H(+)</text>
        <dbReference type="Rhea" id="RHEA:54448"/>
        <dbReference type="Rhea" id="RHEA-COMP:10123"/>
        <dbReference type="Rhea" id="RHEA-COMP:13883"/>
        <dbReference type="ChEBI" id="CHEBI:15377"/>
        <dbReference type="ChEBI" id="CHEBI:15378"/>
        <dbReference type="ChEBI" id="CHEBI:59874"/>
        <dbReference type="ChEBI" id="CHEBI:78442"/>
        <dbReference type="ChEBI" id="CHEBI:138191"/>
        <dbReference type="EC" id="3.1.1.29"/>
    </reaction>
</comment>
<dbReference type="EMBL" id="JAAMOW010000003">
    <property type="protein sequence ID" value="NGY04380.1"/>
    <property type="molecule type" value="Genomic_DNA"/>
</dbReference>
<evidence type="ECO:0000256" key="3">
    <source>
        <dbReference type="ARBA" id="ARBA00022801"/>
    </source>
</evidence>
<keyword evidence="2 7" id="KW-0820">tRNA-binding</keyword>
<evidence type="ECO:0000256" key="9">
    <source>
        <dbReference type="RuleBase" id="RU004320"/>
    </source>
</evidence>
<dbReference type="PANTHER" id="PTHR17224">
    <property type="entry name" value="PEPTIDYL-TRNA HYDROLASE"/>
    <property type="match status" value="1"/>
</dbReference>
<evidence type="ECO:0000256" key="7">
    <source>
        <dbReference type="HAMAP-Rule" id="MF_00083"/>
    </source>
</evidence>
<dbReference type="HAMAP" id="MF_00083">
    <property type="entry name" value="Pept_tRNA_hydro_bact"/>
    <property type="match status" value="1"/>
</dbReference>
<comment type="similarity">
    <text evidence="5 7 9">Belongs to the PTH family.</text>
</comment>
<dbReference type="EC" id="3.1.1.29" evidence="1 7"/>
<name>A0A6M2BQ13_9GAMM</name>
<dbReference type="PANTHER" id="PTHR17224:SF1">
    <property type="entry name" value="PEPTIDYL-TRNA HYDROLASE"/>
    <property type="match status" value="1"/>
</dbReference>
<accession>A0A6M2BQ13</accession>
<dbReference type="AlphaFoldDB" id="A0A6M2BQ13"/>
<feature type="site" description="Stabilizes the basic form of H active site to accept a proton" evidence="7">
    <location>
        <position position="97"/>
    </location>
</feature>
<evidence type="ECO:0000256" key="5">
    <source>
        <dbReference type="ARBA" id="ARBA00038063"/>
    </source>
</evidence>